<dbReference type="Gene3D" id="3.40.190.80">
    <property type="match status" value="1"/>
</dbReference>
<feature type="binding site" evidence="13">
    <location>
        <position position="241"/>
    </location>
    <ligand>
        <name>Mg(2+)</name>
        <dbReference type="ChEBI" id="CHEBI:18420"/>
        <label>1</label>
        <note>catalytic</note>
    </ligand>
</feature>
<comment type="cofactor">
    <cofactor evidence="1 13">
        <name>Mg(2+)</name>
        <dbReference type="ChEBI" id="CHEBI:18420"/>
    </cofactor>
</comment>
<keyword evidence="2 12" id="KW-0963">Cytoplasm</keyword>
<dbReference type="GO" id="GO:0005737">
    <property type="term" value="C:cytoplasm"/>
    <property type="evidence" value="ECO:0007669"/>
    <property type="project" value="UniProtKB-SubCell"/>
</dbReference>
<dbReference type="GO" id="GO:0046872">
    <property type="term" value="F:metal ion binding"/>
    <property type="evidence" value="ECO:0007669"/>
    <property type="project" value="UniProtKB-UniRule"/>
</dbReference>
<dbReference type="Gene3D" id="3.40.50.10330">
    <property type="entry name" value="Probable inorganic polyphosphate/atp-NAD kinase, domain 1"/>
    <property type="match status" value="1"/>
</dbReference>
<feature type="binding site" evidence="12">
    <location>
        <position position="404"/>
    </location>
    <ligand>
        <name>NAD(+)</name>
        <dbReference type="ChEBI" id="CHEBI:57540"/>
    </ligand>
</feature>
<keyword evidence="4 13" id="KW-0479">Metal-binding</keyword>
<evidence type="ECO:0000313" key="14">
    <source>
        <dbReference type="EMBL" id="SEK67408.1"/>
    </source>
</evidence>
<dbReference type="GO" id="GO:0005524">
    <property type="term" value="F:ATP binding"/>
    <property type="evidence" value="ECO:0007669"/>
    <property type="project" value="UniProtKB-KW"/>
</dbReference>
<dbReference type="GO" id="GO:0006553">
    <property type="term" value="P:lysine metabolic process"/>
    <property type="evidence" value="ECO:0007669"/>
    <property type="project" value="InterPro"/>
</dbReference>
<evidence type="ECO:0000256" key="10">
    <source>
        <dbReference type="ARBA" id="ARBA00022857"/>
    </source>
</evidence>
<protein>
    <recommendedName>
        <fullName evidence="12">NAD kinase</fullName>
        <ecNumber evidence="12">2.7.1.23</ecNumber>
    </recommendedName>
    <alternativeName>
        <fullName evidence="12">ATP-dependent NAD kinase</fullName>
    </alternativeName>
</protein>
<gene>
    <name evidence="12" type="primary">nadK</name>
    <name evidence="14" type="ORF">SAMN05216439_1297</name>
</gene>
<dbReference type="FunFam" id="2.60.200.30:FF:000009">
    <property type="entry name" value="Poly(P)/ATP NAD kinase"/>
    <property type="match status" value="1"/>
</dbReference>
<feature type="binding site" evidence="12">
    <location>
        <position position="497"/>
    </location>
    <ligand>
        <name>NAD(+)</name>
        <dbReference type="ChEBI" id="CHEBI:57540"/>
    </ligand>
</feature>
<comment type="similarity">
    <text evidence="12">Belongs to the NAD kinase family.</text>
</comment>
<evidence type="ECO:0000256" key="5">
    <source>
        <dbReference type="ARBA" id="ARBA00022741"/>
    </source>
</evidence>
<evidence type="ECO:0000256" key="8">
    <source>
        <dbReference type="ARBA" id="ARBA00022840"/>
    </source>
</evidence>
<dbReference type="GO" id="GO:0019674">
    <property type="term" value="P:NAD+ metabolic process"/>
    <property type="evidence" value="ECO:0007669"/>
    <property type="project" value="InterPro"/>
</dbReference>
<feature type="binding site" evidence="12">
    <location>
        <position position="567"/>
    </location>
    <ligand>
        <name>NAD(+)</name>
        <dbReference type="ChEBI" id="CHEBI:57540"/>
    </ligand>
</feature>
<dbReference type="EMBL" id="FOAK01000004">
    <property type="protein sequence ID" value="SEK67408.1"/>
    <property type="molecule type" value="Genomic_DNA"/>
</dbReference>
<dbReference type="FunFam" id="3.40.190.80:FF:000020">
    <property type="entry name" value="Fructose-1,6-bisphosphatase/inositol-1-monophosphatase"/>
    <property type="match status" value="1"/>
</dbReference>
<dbReference type="NCBIfam" id="NF010678">
    <property type="entry name" value="PRK14076.1"/>
    <property type="match status" value="1"/>
</dbReference>
<dbReference type="Pfam" id="PF20143">
    <property type="entry name" value="NAD_kinase_C"/>
    <property type="match status" value="1"/>
</dbReference>
<organism evidence="14 15">
    <name type="scientific">Methanobrevibacter gottschalkii</name>
    <dbReference type="NCBI Taxonomy" id="190974"/>
    <lineage>
        <taxon>Archaea</taxon>
        <taxon>Methanobacteriati</taxon>
        <taxon>Methanobacteriota</taxon>
        <taxon>Methanomada group</taxon>
        <taxon>Methanobacteria</taxon>
        <taxon>Methanobacteriales</taxon>
        <taxon>Methanobacteriaceae</taxon>
        <taxon>Methanobrevibacter</taxon>
    </lineage>
</organism>
<sequence>MDAKDKQIATDLAYEIIREVSRVIRPYVGKPESGEKVKIGADGTPTSLIDIIAEDKMINILKNAPVLSYIVSEEIGELKLGRGTKRSIKLTDELRRTDLKEDEIPKFIFLVDPIDGTNNAIKEIPAFGISIAVSSVNQGRLATLNDVELGFISNFANGNFFEAEKGKGCWLNNEEVHPSNIINISDMTLGGFTKSGTSQASKLVDNARRMRVLGSVVLELSYVASGRYDAFLDLRGSRIIDIAASKLILEEAGCIITNKYGQKLNNILSIYEKTIIVAANNIILHKQMIDILNDNQTDFIGKVGIVSRIDQTRPILFAAKIIDYLLTNGREVTIEEGLAHRLTELKENPEIDKIINEVKEKHPEMADSFEDLNLNINFKQLGEKIFDFDCDMAIILGGDGTLLRAQGKMNPEIPLFGINMGTVGFLTEIETPHTFEALNSILKGDYYKEKRSRLVVSHENNQYSVMNEVVVMTNKPAKMMHFEIQVDGEIIEEVRADGLIISTPSGSTAYAMSAGGPIVDPKVAGFVIIPICPYKLGARPFVVSDSSEITVKLLKKGKTAVFVIDGQINEEAAYEEEIKFKKSDKDAYFIRTSTKYFYEKVKDKLSEGGIPKIQGANNESSCH</sequence>
<keyword evidence="6 12" id="KW-0418">Kinase</keyword>
<comment type="subcellular location">
    <subcellularLocation>
        <location evidence="12">Cytoplasm</location>
    </subcellularLocation>
</comment>
<dbReference type="Pfam" id="PF00459">
    <property type="entry name" value="Inositol_P"/>
    <property type="match status" value="1"/>
</dbReference>
<evidence type="ECO:0000256" key="9">
    <source>
        <dbReference type="ARBA" id="ARBA00022842"/>
    </source>
</evidence>
<dbReference type="InterPro" id="IPR017438">
    <property type="entry name" value="ATP-NAD_kinase_N"/>
</dbReference>
<dbReference type="RefSeq" id="WP_069572749.1">
    <property type="nucleotide sequence ID" value="NZ_FOAK01000004.1"/>
</dbReference>
<keyword evidence="8 12" id="KW-0067">ATP-binding</keyword>
<feature type="binding site" evidence="13">
    <location>
        <position position="115"/>
    </location>
    <ligand>
        <name>Mg(2+)</name>
        <dbReference type="ChEBI" id="CHEBI:18420"/>
        <label>1</label>
        <note>catalytic</note>
    </ligand>
</feature>
<evidence type="ECO:0000256" key="12">
    <source>
        <dbReference type="HAMAP-Rule" id="MF_00361"/>
    </source>
</evidence>
<comment type="cofactor">
    <cofactor evidence="12">
        <name>a divalent metal cation</name>
        <dbReference type="ChEBI" id="CHEBI:60240"/>
    </cofactor>
</comment>
<dbReference type="EC" id="2.7.1.23" evidence="12"/>
<dbReference type="InterPro" id="IPR021175">
    <property type="entry name" value="Bifunctional_PpnK_predicted"/>
</dbReference>
<dbReference type="OrthoDB" id="77798at2157"/>
<accession>A0A1H7IYD0</accession>
<dbReference type="GO" id="GO:0006741">
    <property type="term" value="P:NADP+ biosynthetic process"/>
    <property type="evidence" value="ECO:0007669"/>
    <property type="project" value="UniProtKB-UniRule"/>
</dbReference>
<dbReference type="PROSITE" id="PS00629">
    <property type="entry name" value="IMP_1"/>
    <property type="match status" value="1"/>
</dbReference>
<feature type="binding site" evidence="13">
    <location>
        <position position="114"/>
    </location>
    <ligand>
        <name>Mg(2+)</name>
        <dbReference type="ChEBI" id="CHEBI:18420"/>
        <label>1</label>
        <note>catalytic</note>
    </ligand>
</feature>
<proteinExistence type="inferred from homology"/>
<dbReference type="GO" id="GO:0003951">
    <property type="term" value="F:NAD+ kinase activity"/>
    <property type="evidence" value="ECO:0007669"/>
    <property type="project" value="UniProtKB-UniRule"/>
</dbReference>
<dbReference type="InterPro" id="IPR017437">
    <property type="entry name" value="ATP-NAD_kinase_PpnK-typ_C"/>
</dbReference>
<comment type="catalytic activity">
    <reaction evidence="12">
        <text>NAD(+) + ATP = ADP + NADP(+) + H(+)</text>
        <dbReference type="Rhea" id="RHEA:18629"/>
        <dbReference type="ChEBI" id="CHEBI:15378"/>
        <dbReference type="ChEBI" id="CHEBI:30616"/>
        <dbReference type="ChEBI" id="CHEBI:57540"/>
        <dbReference type="ChEBI" id="CHEBI:58349"/>
        <dbReference type="ChEBI" id="CHEBI:456216"/>
        <dbReference type="EC" id="2.7.1.23"/>
    </reaction>
</comment>
<dbReference type="InterPro" id="IPR002504">
    <property type="entry name" value="NADK"/>
</dbReference>
<dbReference type="AlphaFoldDB" id="A0A1H7IYD0"/>
<name>A0A1H7IYD0_9EURY</name>
<evidence type="ECO:0000256" key="11">
    <source>
        <dbReference type="ARBA" id="ARBA00023027"/>
    </source>
</evidence>
<keyword evidence="3 12" id="KW-0808">Transferase</keyword>
<evidence type="ECO:0000256" key="3">
    <source>
        <dbReference type="ARBA" id="ARBA00022679"/>
    </source>
</evidence>
<evidence type="ECO:0000256" key="2">
    <source>
        <dbReference type="ARBA" id="ARBA00022490"/>
    </source>
</evidence>
<feature type="binding site" evidence="13">
    <location>
        <position position="112"/>
    </location>
    <ligand>
        <name>Mg(2+)</name>
        <dbReference type="ChEBI" id="CHEBI:18420"/>
        <label>1</label>
        <note>catalytic</note>
    </ligand>
</feature>
<dbReference type="InterPro" id="IPR020583">
    <property type="entry name" value="Inositol_monoP_metal-BS"/>
</dbReference>
<evidence type="ECO:0000256" key="1">
    <source>
        <dbReference type="ARBA" id="ARBA00001946"/>
    </source>
</evidence>
<evidence type="ECO:0000256" key="13">
    <source>
        <dbReference type="PIRSR" id="PIRSR600760-2"/>
    </source>
</evidence>
<dbReference type="InterPro" id="IPR016064">
    <property type="entry name" value="NAD/diacylglycerol_kinase_sf"/>
</dbReference>
<keyword evidence="5 12" id="KW-0547">Nucleotide-binding</keyword>
<dbReference type="Pfam" id="PF01513">
    <property type="entry name" value="NAD_kinase"/>
    <property type="match status" value="1"/>
</dbReference>
<evidence type="ECO:0000256" key="7">
    <source>
        <dbReference type="ARBA" id="ARBA00022801"/>
    </source>
</evidence>
<keyword evidence="7" id="KW-0378">Hydrolase</keyword>
<feature type="binding site" evidence="12">
    <location>
        <position position="478"/>
    </location>
    <ligand>
        <name>NAD(+)</name>
        <dbReference type="ChEBI" id="CHEBI:57540"/>
    </ligand>
</feature>
<keyword evidence="9 13" id="KW-0460">Magnesium</keyword>
<dbReference type="PANTHER" id="PTHR20275:SF43">
    <property type="entry name" value="BIFUNCTIONAL NADP PHOSPHATASE_NAD KINASE"/>
    <property type="match status" value="1"/>
</dbReference>
<feature type="binding site" evidence="12">
    <location>
        <begin position="508"/>
        <end position="513"/>
    </location>
    <ligand>
        <name>NAD(+)</name>
        <dbReference type="ChEBI" id="CHEBI:57540"/>
    </ligand>
</feature>
<dbReference type="Gene3D" id="3.30.540.10">
    <property type="entry name" value="Fructose-1,6-Bisphosphatase, subunit A, domain 1"/>
    <property type="match status" value="1"/>
</dbReference>
<keyword evidence="10 12" id="KW-0521">NADP</keyword>
<evidence type="ECO:0000256" key="6">
    <source>
        <dbReference type="ARBA" id="ARBA00022777"/>
    </source>
</evidence>
<dbReference type="PIRSF" id="PIRSF036641">
    <property type="entry name" value="Bifunctional_PpnK_predicted"/>
    <property type="match status" value="1"/>
</dbReference>
<dbReference type="HAMAP" id="MF_00361">
    <property type="entry name" value="NAD_kinase"/>
    <property type="match status" value="1"/>
</dbReference>
<keyword evidence="11 12" id="KW-0520">NAD</keyword>
<evidence type="ECO:0000313" key="15">
    <source>
        <dbReference type="Proteomes" id="UP000199506"/>
    </source>
</evidence>
<dbReference type="Proteomes" id="UP000199506">
    <property type="component" value="Unassembled WGS sequence"/>
</dbReference>
<dbReference type="GO" id="GO:0016787">
    <property type="term" value="F:hydrolase activity"/>
    <property type="evidence" value="ECO:0007669"/>
    <property type="project" value="UniProtKB-KW"/>
</dbReference>
<dbReference type="SUPFAM" id="SSF111331">
    <property type="entry name" value="NAD kinase/diacylglycerol kinase-like"/>
    <property type="match status" value="1"/>
</dbReference>
<comment type="caution">
    <text evidence="12">Lacks conserved residue(s) required for the propagation of feature annotation.</text>
</comment>
<feature type="active site" description="Proton acceptor" evidence="12">
    <location>
        <position position="399"/>
    </location>
</feature>
<dbReference type="InterPro" id="IPR000760">
    <property type="entry name" value="Inositol_monophosphatase-like"/>
</dbReference>
<dbReference type="PANTHER" id="PTHR20275">
    <property type="entry name" value="NAD KINASE"/>
    <property type="match status" value="1"/>
</dbReference>
<dbReference type="PRINTS" id="PR00377">
    <property type="entry name" value="IMPHPHTASES"/>
</dbReference>
<evidence type="ECO:0000256" key="4">
    <source>
        <dbReference type="ARBA" id="ARBA00022723"/>
    </source>
</evidence>
<feature type="binding site" evidence="12">
    <location>
        <position position="495"/>
    </location>
    <ligand>
        <name>NAD(+)</name>
        <dbReference type="ChEBI" id="CHEBI:57540"/>
    </ligand>
</feature>
<reference evidence="14 15" key="1">
    <citation type="submission" date="2016-10" db="EMBL/GenBank/DDBJ databases">
        <authorList>
            <person name="de Groot N.N."/>
        </authorList>
    </citation>
    <scope>NUCLEOTIDE SEQUENCE [LARGE SCALE GENOMIC DNA]</scope>
    <source>
        <strain evidence="14 15">DSM 11978</strain>
    </source>
</reference>
<dbReference type="SUPFAM" id="SSF56655">
    <property type="entry name" value="Carbohydrate phosphatase"/>
    <property type="match status" value="1"/>
</dbReference>
<comment type="function">
    <text evidence="12">Involved in the regulation of the intracellular balance of NAD and NADP, and is a key enzyme in the biosynthesis of NADP. Catalyzes specifically the phosphorylation on 2'-hydroxyl of the adenosine moiety of NAD to yield NADP.</text>
</comment>
<feature type="binding site" evidence="12">
    <location>
        <begin position="399"/>
        <end position="400"/>
    </location>
    <ligand>
        <name>NAD(+)</name>
        <dbReference type="ChEBI" id="CHEBI:57540"/>
    </ligand>
</feature>
<feature type="binding site" evidence="12">
    <location>
        <begin position="467"/>
        <end position="468"/>
    </location>
    <ligand>
        <name>NAD(+)</name>
        <dbReference type="ChEBI" id="CHEBI:57540"/>
    </ligand>
</feature>
<dbReference type="STRING" id="190974.SAMN05216439_1297"/>
<dbReference type="Gene3D" id="2.60.200.30">
    <property type="entry name" value="Probable inorganic polyphosphate/atp-NAD kinase, domain 2"/>
    <property type="match status" value="1"/>
</dbReference>
<feature type="binding site" evidence="13">
    <location>
        <position position="73"/>
    </location>
    <ligand>
        <name>Mg(2+)</name>
        <dbReference type="ChEBI" id="CHEBI:18420"/>
        <label>1</label>
        <note>catalytic</note>
    </ligand>
</feature>